<evidence type="ECO:0000313" key="3">
    <source>
        <dbReference type="Proteomes" id="UP000321577"/>
    </source>
</evidence>
<keyword evidence="1" id="KW-1133">Transmembrane helix</keyword>
<name>A0A512M3E8_9BACT</name>
<protein>
    <submittedName>
        <fullName evidence="2">Uncharacterized protein</fullName>
    </submittedName>
</protein>
<feature type="transmembrane region" description="Helical" evidence="1">
    <location>
        <begin position="331"/>
        <end position="351"/>
    </location>
</feature>
<dbReference type="OrthoDB" id="290552at2"/>
<dbReference type="EMBL" id="BKAG01000002">
    <property type="protein sequence ID" value="GEP41266.1"/>
    <property type="molecule type" value="Genomic_DNA"/>
</dbReference>
<gene>
    <name evidence="2" type="ORF">BGE01nite_05570</name>
</gene>
<dbReference type="AlphaFoldDB" id="A0A512M3E8"/>
<comment type="caution">
    <text evidence="2">The sequence shown here is derived from an EMBL/GenBank/DDBJ whole genome shotgun (WGS) entry which is preliminary data.</text>
</comment>
<proteinExistence type="predicted"/>
<accession>A0A512M3E8</accession>
<keyword evidence="1" id="KW-0472">Membrane</keyword>
<keyword evidence="1" id="KW-0812">Transmembrane</keyword>
<sequence>MLAFLLLSAASALACSVPVFRYALEHWEADPFQAIVYHRGALTAEQQKQITALKPPADAAESANLSVTTVDVAAEMSPDHAEIWKQQPQDSELPHVVLRYPRSTGVREDILTTPLARAAALNLTDSPVRQEILQRLGEGQSAVWVLLESGDAALDDGAAKLLQDRLDYLMGVLTLPELDNQDIANGLVSVGQDELRLEFSLVRVSRKDAKESALISTLMGSEKDLSEWTKEPMVFPVFGRGRALYALIGKGIRAETIEEAATFLIGKCSCQVKEQNPGIDLLFTADWKKLAKGSPLLDRELPDLTELAKTSEPVTVRTSPEGTVVSMTIPIPPWVMMGGMALVLMAAGFLWKKR</sequence>
<evidence type="ECO:0000313" key="2">
    <source>
        <dbReference type="EMBL" id="GEP41266.1"/>
    </source>
</evidence>
<keyword evidence="3" id="KW-1185">Reference proteome</keyword>
<dbReference type="Proteomes" id="UP000321577">
    <property type="component" value="Unassembled WGS sequence"/>
</dbReference>
<reference evidence="2 3" key="1">
    <citation type="submission" date="2019-07" db="EMBL/GenBank/DDBJ databases">
        <title>Whole genome shotgun sequence of Brevifollis gellanilyticus NBRC 108608.</title>
        <authorList>
            <person name="Hosoyama A."/>
            <person name="Uohara A."/>
            <person name="Ohji S."/>
            <person name="Ichikawa N."/>
        </authorList>
    </citation>
    <scope>NUCLEOTIDE SEQUENCE [LARGE SCALE GENOMIC DNA]</scope>
    <source>
        <strain evidence="2 3">NBRC 108608</strain>
    </source>
</reference>
<organism evidence="2 3">
    <name type="scientific">Brevifollis gellanilyticus</name>
    <dbReference type="NCBI Taxonomy" id="748831"/>
    <lineage>
        <taxon>Bacteria</taxon>
        <taxon>Pseudomonadati</taxon>
        <taxon>Verrucomicrobiota</taxon>
        <taxon>Verrucomicrobiia</taxon>
        <taxon>Verrucomicrobiales</taxon>
        <taxon>Verrucomicrobiaceae</taxon>
    </lineage>
</organism>
<evidence type="ECO:0000256" key="1">
    <source>
        <dbReference type="SAM" id="Phobius"/>
    </source>
</evidence>